<dbReference type="eggNOG" id="COG3935">
    <property type="taxonomic scope" value="Bacteria"/>
</dbReference>
<evidence type="ECO:0000313" key="3">
    <source>
        <dbReference type="Proteomes" id="UP000000593"/>
    </source>
</evidence>
<feature type="region of interest" description="Disordered" evidence="1">
    <location>
        <begin position="160"/>
        <end position="201"/>
    </location>
</feature>
<gene>
    <name evidence="2" type="ordered locus">PBPRB0563</name>
</gene>
<keyword evidence="3" id="KW-1185">Reference proteome</keyword>
<organism evidence="2 3">
    <name type="scientific">Photobacterium profundum (strain SS9)</name>
    <dbReference type="NCBI Taxonomy" id="298386"/>
    <lineage>
        <taxon>Bacteria</taxon>
        <taxon>Pseudomonadati</taxon>
        <taxon>Pseudomonadota</taxon>
        <taxon>Gammaproteobacteria</taxon>
        <taxon>Vibrionales</taxon>
        <taxon>Vibrionaceae</taxon>
        <taxon>Photobacterium</taxon>
    </lineage>
</organism>
<evidence type="ECO:0000313" key="2">
    <source>
        <dbReference type="EMBL" id="CAG22436.1"/>
    </source>
</evidence>
<dbReference type="STRING" id="298386.PBPRB0563"/>
<protein>
    <recommendedName>
        <fullName evidence="4">Bacteriophage lambda Replication protein O N-terminal domain-containing protein</fullName>
    </recommendedName>
</protein>
<reference evidence="3" key="1">
    <citation type="journal article" date="2005" name="Science">
        <title>Life at depth: Photobacterium profundum genome sequence and expression analysis.</title>
        <authorList>
            <person name="Vezzi A."/>
            <person name="Campanaro S."/>
            <person name="D'Angelo M."/>
            <person name="Simonato F."/>
            <person name="Vitulo N."/>
            <person name="Lauro F.M."/>
            <person name="Cestaro A."/>
            <person name="Malacrida G."/>
            <person name="Simionati B."/>
            <person name="Cannata N."/>
            <person name="Romualdi C."/>
            <person name="Bartlett D.H."/>
            <person name="Valle G."/>
        </authorList>
    </citation>
    <scope>NUCLEOTIDE SEQUENCE [LARGE SCALE GENOMIC DNA]</scope>
    <source>
        <strain evidence="3">ATCC BAA-1253 / SS9</strain>
    </source>
</reference>
<proteinExistence type="predicted"/>
<sequence>MSGWVKIHRSLREHFLYSFDEPDKSLAWIDLLLSASYEDSKVMVKGRVVCVSRGQFFTSQSALQKRWGMSQNKVKRFLRMLEAEQMVIVEANVLYTIITICNYSDFQDSDQVGERTANVLRTYCISENTENDKKTDVLADVQDLDASDCNDYSFEGSVCKGERTDERTDERTANEQANDIKRSKEEQEKEKEAGRSAKPPEISFKFSDDDLLLAGYMFEKIIEIFPDEKKPNLEQWAEHIRLTRERDKRTHKEILKLFTWCNEHSFHAQNVRSPKKLRDKWADLSAGQISEDWIHG</sequence>
<dbReference type="HOGENOM" id="CLU_042916_1_0_6"/>
<dbReference type="RefSeq" id="WP_011220650.1">
    <property type="nucleotide sequence ID" value="NC_006371.1"/>
</dbReference>
<dbReference type="KEGG" id="ppr:PBPRB0563"/>
<evidence type="ECO:0000256" key="1">
    <source>
        <dbReference type="SAM" id="MobiDB-lite"/>
    </source>
</evidence>
<feature type="compositionally biased region" description="Basic and acidic residues" evidence="1">
    <location>
        <begin position="160"/>
        <end position="195"/>
    </location>
</feature>
<evidence type="ECO:0008006" key="4">
    <source>
        <dbReference type="Google" id="ProtNLM"/>
    </source>
</evidence>
<name>Q6LJU4_PHOPR</name>
<dbReference type="AlphaFoldDB" id="Q6LJU4"/>
<dbReference type="EMBL" id="CR378676">
    <property type="protein sequence ID" value="CAG22436.1"/>
    <property type="molecule type" value="Genomic_DNA"/>
</dbReference>
<accession>Q6LJU4</accession>
<dbReference type="Proteomes" id="UP000000593">
    <property type="component" value="Chromosome 2"/>
</dbReference>